<evidence type="ECO:0000313" key="2">
    <source>
        <dbReference type="Proteomes" id="UP000011661"/>
    </source>
</evidence>
<dbReference type="PATRIC" id="fig|1230460.4.peg.1166"/>
<dbReference type="AlphaFoldDB" id="L9WBE8"/>
<name>L9WBE8_9EURY</name>
<organism evidence="1 2">
    <name type="scientific">Natronorubrum sulfidifaciens JCM 14089</name>
    <dbReference type="NCBI Taxonomy" id="1230460"/>
    <lineage>
        <taxon>Archaea</taxon>
        <taxon>Methanobacteriati</taxon>
        <taxon>Methanobacteriota</taxon>
        <taxon>Stenosarchaea group</taxon>
        <taxon>Halobacteria</taxon>
        <taxon>Halobacteriales</taxon>
        <taxon>Natrialbaceae</taxon>
        <taxon>Natronorubrum</taxon>
    </lineage>
</organism>
<gene>
    <name evidence="1" type="ORF">C495_05748</name>
</gene>
<dbReference type="EMBL" id="AOHX01000029">
    <property type="protein sequence ID" value="ELY46586.1"/>
    <property type="molecule type" value="Genomic_DNA"/>
</dbReference>
<protein>
    <submittedName>
        <fullName evidence="1">Uncharacterized protein</fullName>
    </submittedName>
</protein>
<sequence>MAQTVGQHYSKIDHAPAAVTLGDVRRTAAFCWASQPTGLLNGREFETDFLLTAVRQYHSFVTIQ</sequence>
<reference evidence="1 2" key="1">
    <citation type="journal article" date="2014" name="PLoS Genet.">
        <title>Phylogenetically driven sequencing of extremely halophilic archaea reveals strategies for static and dynamic osmo-response.</title>
        <authorList>
            <person name="Becker E.A."/>
            <person name="Seitzer P.M."/>
            <person name="Tritt A."/>
            <person name="Larsen D."/>
            <person name="Krusor M."/>
            <person name="Yao A.I."/>
            <person name="Wu D."/>
            <person name="Madern D."/>
            <person name="Eisen J.A."/>
            <person name="Darling A.E."/>
            <person name="Facciotti M.T."/>
        </authorList>
    </citation>
    <scope>NUCLEOTIDE SEQUENCE [LARGE SCALE GENOMIC DNA]</scope>
    <source>
        <strain evidence="1 2">JCM 14089</strain>
    </source>
</reference>
<evidence type="ECO:0000313" key="1">
    <source>
        <dbReference type="EMBL" id="ELY46586.1"/>
    </source>
</evidence>
<proteinExistence type="predicted"/>
<accession>L9WBE8</accession>
<comment type="caution">
    <text evidence="1">The sequence shown here is derived from an EMBL/GenBank/DDBJ whole genome shotgun (WGS) entry which is preliminary data.</text>
</comment>
<dbReference type="Proteomes" id="UP000011661">
    <property type="component" value="Unassembled WGS sequence"/>
</dbReference>
<keyword evidence="2" id="KW-1185">Reference proteome</keyword>